<evidence type="ECO:0000313" key="3">
    <source>
        <dbReference type="EMBL" id="TDQ49998.1"/>
    </source>
</evidence>
<dbReference type="OrthoDB" id="3436793at2"/>
<dbReference type="Pfam" id="PF12158">
    <property type="entry name" value="DUF3592"/>
    <property type="match status" value="1"/>
</dbReference>
<dbReference type="RefSeq" id="WP_133742394.1">
    <property type="nucleotide sequence ID" value="NZ_SNYN01000014.1"/>
</dbReference>
<feature type="transmembrane region" description="Helical" evidence="1">
    <location>
        <begin position="132"/>
        <end position="156"/>
    </location>
</feature>
<organism evidence="3 4">
    <name type="scientific">Actinorugispora endophytica</name>
    <dbReference type="NCBI Taxonomy" id="1605990"/>
    <lineage>
        <taxon>Bacteria</taxon>
        <taxon>Bacillati</taxon>
        <taxon>Actinomycetota</taxon>
        <taxon>Actinomycetes</taxon>
        <taxon>Streptosporangiales</taxon>
        <taxon>Nocardiopsidaceae</taxon>
        <taxon>Actinorugispora</taxon>
    </lineage>
</organism>
<name>A0A4R6URQ7_9ACTN</name>
<evidence type="ECO:0000313" key="4">
    <source>
        <dbReference type="Proteomes" id="UP000295281"/>
    </source>
</evidence>
<dbReference type="EMBL" id="SNYN01000014">
    <property type="protein sequence ID" value="TDQ49998.1"/>
    <property type="molecule type" value="Genomic_DNA"/>
</dbReference>
<reference evidence="3 4" key="1">
    <citation type="submission" date="2019-03" db="EMBL/GenBank/DDBJ databases">
        <title>Genomic Encyclopedia of Type Strains, Phase IV (KMG-IV): sequencing the most valuable type-strain genomes for metagenomic binning, comparative biology and taxonomic classification.</title>
        <authorList>
            <person name="Goeker M."/>
        </authorList>
    </citation>
    <scope>NUCLEOTIDE SEQUENCE [LARGE SCALE GENOMIC DNA]</scope>
    <source>
        <strain evidence="3 4">DSM 46770</strain>
    </source>
</reference>
<feature type="domain" description="DUF3592" evidence="2">
    <location>
        <begin position="52"/>
        <end position="118"/>
    </location>
</feature>
<feature type="transmembrane region" description="Helical" evidence="1">
    <location>
        <begin position="21"/>
        <end position="40"/>
    </location>
</feature>
<dbReference type="Proteomes" id="UP000295281">
    <property type="component" value="Unassembled WGS sequence"/>
</dbReference>
<gene>
    <name evidence="3" type="ORF">EV190_11442</name>
</gene>
<proteinExistence type="predicted"/>
<sequence>MNSSDRSVRISFGGGGNPGGFVLGVFGLVLLVLGVVFTLVGGSDYSDHTGRAEAVVVEREVDTRRSSDGRSRSDVDVYVSYEVEGTRFEHVSLSGLDPSDHDEGERLTVAYHPDSPESPVTVGSTEPGAFDIFRYIGIAAGVAGLACLGGAAALFLRKRS</sequence>
<dbReference type="InterPro" id="IPR021994">
    <property type="entry name" value="DUF3592"/>
</dbReference>
<protein>
    <submittedName>
        <fullName evidence="3">Uncharacterized protein DUF3592</fullName>
    </submittedName>
</protein>
<dbReference type="AlphaFoldDB" id="A0A4R6URQ7"/>
<evidence type="ECO:0000256" key="1">
    <source>
        <dbReference type="SAM" id="Phobius"/>
    </source>
</evidence>
<keyword evidence="1" id="KW-1133">Transmembrane helix</keyword>
<evidence type="ECO:0000259" key="2">
    <source>
        <dbReference type="Pfam" id="PF12158"/>
    </source>
</evidence>
<keyword evidence="1" id="KW-0472">Membrane</keyword>
<keyword evidence="1" id="KW-0812">Transmembrane</keyword>
<accession>A0A4R6URQ7</accession>
<keyword evidence="4" id="KW-1185">Reference proteome</keyword>
<comment type="caution">
    <text evidence="3">The sequence shown here is derived from an EMBL/GenBank/DDBJ whole genome shotgun (WGS) entry which is preliminary data.</text>
</comment>